<proteinExistence type="predicted"/>
<dbReference type="InterPro" id="IPR041492">
    <property type="entry name" value="HAD_2"/>
</dbReference>
<dbReference type="InterPro" id="IPR006439">
    <property type="entry name" value="HAD-SF_hydro_IA"/>
</dbReference>
<sequence length="214" mass="24565">MLSLNKYSHFLMDYDGLIVDSEKLYFETWCRVLNEEGQKVCQRFHEGKHESEVYERVRLYLRQDMTLEEISKYRASMFDELVAKGQLELVEGVKGLLGKLQSIAPMSIVSNSVKDIVEDGIRSTGIEGYFNNLFCFSDKVRRKPSPDIYNLAVSKLNLKKNSILAFEDSDSGVIAARKAGVPVICISSNTLMEDFCKKNYQEYFRSAYDLLLSF</sequence>
<accession>A0A1F7X8R7</accession>
<organism evidence="1 2">
    <name type="scientific">Candidatus Woesebacteria bacterium RBG_13_36_22</name>
    <dbReference type="NCBI Taxonomy" id="1802478"/>
    <lineage>
        <taxon>Bacteria</taxon>
        <taxon>Candidatus Woeseibacteriota</taxon>
    </lineage>
</organism>
<dbReference type="InterPro" id="IPR023214">
    <property type="entry name" value="HAD_sf"/>
</dbReference>
<dbReference type="InterPro" id="IPR023198">
    <property type="entry name" value="PGP-like_dom2"/>
</dbReference>
<dbReference type="SFLD" id="SFLDG01129">
    <property type="entry name" value="C1.5:_HAD__Beta-PGM__Phosphata"/>
    <property type="match status" value="1"/>
</dbReference>
<dbReference type="Gene3D" id="1.10.150.240">
    <property type="entry name" value="Putative phosphatase, domain 2"/>
    <property type="match status" value="1"/>
</dbReference>
<comment type="caution">
    <text evidence="1">The sequence shown here is derived from an EMBL/GenBank/DDBJ whole genome shotgun (WGS) entry which is preliminary data.</text>
</comment>
<dbReference type="Pfam" id="PF13419">
    <property type="entry name" value="HAD_2"/>
    <property type="match status" value="1"/>
</dbReference>
<gene>
    <name evidence="1" type="ORF">A2Z67_01950</name>
</gene>
<dbReference type="PANTHER" id="PTHR18901">
    <property type="entry name" value="2-DEOXYGLUCOSE-6-PHOSPHATE PHOSPHATASE 2"/>
    <property type="match status" value="1"/>
</dbReference>
<reference evidence="1 2" key="1">
    <citation type="journal article" date="2016" name="Nat. Commun.">
        <title>Thousands of microbial genomes shed light on interconnected biogeochemical processes in an aquifer system.</title>
        <authorList>
            <person name="Anantharaman K."/>
            <person name="Brown C.T."/>
            <person name="Hug L.A."/>
            <person name="Sharon I."/>
            <person name="Castelle C.J."/>
            <person name="Probst A.J."/>
            <person name="Thomas B.C."/>
            <person name="Singh A."/>
            <person name="Wilkins M.J."/>
            <person name="Karaoz U."/>
            <person name="Brodie E.L."/>
            <person name="Williams K.H."/>
            <person name="Hubbard S.S."/>
            <person name="Banfield J.F."/>
        </authorList>
    </citation>
    <scope>NUCLEOTIDE SEQUENCE [LARGE SCALE GENOMIC DNA]</scope>
</reference>
<dbReference type="NCBIfam" id="TIGR01509">
    <property type="entry name" value="HAD-SF-IA-v3"/>
    <property type="match status" value="1"/>
</dbReference>
<dbReference type="Gene3D" id="3.40.50.1000">
    <property type="entry name" value="HAD superfamily/HAD-like"/>
    <property type="match status" value="1"/>
</dbReference>
<name>A0A1F7X8R7_9BACT</name>
<evidence type="ECO:0000313" key="1">
    <source>
        <dbReference type="EMBL" id="OGM10715.1"/>
    </source>
</evidence>
<dbReference type="CDD" id="cd07505">
    <property type="entry name" value="HAD_BPGM-like"/>
    <property type="match status" value="1"/>
</dbReference>
<evidence type="ECO:0008006" key="3">
    <source>
        <dbReference type="Google" id="ProtNLM"/>
    </source>
</evidence>
<dbReference type="SUPFAM" id="SSF56784">
    <property type="entry name" value="HAD-like"/>
    <property type="match status" value="1"/>
</dbReference>
<dbReference type="PANTHER" id="PTHR18901:SF38">
    <property type="entry name" value="PSEUDOURIDINE-5'-PHOSPHATASE"/>
    <property type="match status" value="1"/>
</dbReference>
<dbReference type="EMBL" id="MGFQ01000001">
    <property type="protein sequence ID" value="OGM10715.1"/>
    <property type="molecule type" value="Genomic_DNA"/>
</dbReference>
<dbReference type="SFLD" id="SFLDS00003">
    <property type="entry name" value="Haloacid_Dehalogenase"/>
    <property type="match status" value="1"/>
</dbReference>
<dbReference type="InterPro" id="IPR036412">
    <property type="entry name" value="HAD-like_sf"/>
</dbReference>
<dbReference type="Proteomes" id="UP000176939">
    <property type="component" value="Unassembled WGS sequence"/>
</dbReference>
<dbReference type="AlphaFoldDB" id="A0A1F7X8R7"/>
<protein>
    <recommendedName>
        <fullName evidence="3">HAD family hydrolase</fullName>
    </recommendedName>
</protein>
<evidence type="ECO:0000313" key="2">
    <source>
        <dbReference type="Proteomes" id="UP000176939"/>
    </source>
</evidence>